<evidence type="ECO:0000256" key="1">
    <source>
        <dbReference type="SAM" id="SignalP"/>
    </source>
</evidence>
<name>A0A0E9QC88_ANGAN</name>
<reference evidence="2" key="2">
    <citation type="journal article" date="2015" name="Fish Shellfish Immunol.">
        <title>Early steps in the European eel (Anguilla anguilla)-Vibrio vulnificus interaction in the gills: Role of the RtxA13 toxin.</title>
        <authorList>
            <person name="Callol A."/>
            <person name="Pajuelo D."/>
            <person name="Ebbesson L."/>
            <person name="Teles M."/>
            <person name="MacKenzie S."/>
            <person name="Amaro C."/>
        </authorList>
    </citation>
    <scope>NUCLEOTIDE SEQUENCE</scope>
</reference>
<dbReference type="AlphaFoldDB" id="A0A0E9QC88"/>
<keyword evidence="1" id="KW-0732">Signal</keyword>
<feature type="signal peptide" evidence="1">
    <location>
        <begin position="1"/>
        <end position="17"/>
    </location>
</feature>
<evidence type="ECO:0000313" key="2">
    <source>
        <dbReference type="EMBL" id="JAH14389.1"/>
    </source>
</evidence>
<dbReference type="EMBL" id="GBXM01094188">
    <property type="protein sequence ID" value="JAH14389.1"/>
    <property type="molecule type" value="Transcribed_RNA"/>
</dbReference>
<accession>A0A0E9QC88</accession>
<sequence>MTCISTVPLCAWRLCLRLMYQAAVWCSGQRSWACNLKVRGSIPW</sequence>
<protein>
    <submittedName>
        <fullName evidence="2">Uncharacterized protein</fullName>
    </submittedName>
</protein>
<feature type="chain" id="PRO_5002431332" evidence="1">
    <location>
        <begin position="18"/>
        <end position="44"/>
    </location>
</feature>
<reference evidence="2" key="1">
    <citation type="submission" date="2014-11" db="EMBL/GenBank/DDBJ databases">
        <authorList>
            <person name="Amaro Gonzalez C."/>
        </authorList>
    </citation>
    <scope>NUCLEOTIDE SEQUENCE</scope>
</reference>
<organism evidence="2">
    <name type="scientific">Anguilla anguilla</name>
    <name type="common">European freshwater eel</name>
    <name type="synonym">Muraena anguilla</name>
    <dbReference type="NCBI Taxonomy" id="7936"/>
    <lineage>
        <taxon>Eukaryota</taxon>
        <taxon>Metazoa</taxon>
        <taxon>Chordata</taxon>
        <taxon>Craniata</taxon>
        <taxon>Vertebrata</taxon>
        <taxon>Euteleostomi</taxon>
        <taxon>Actinopterygii</taxon>
        <taxon>Neopterygii</taxon>
        <taxon>Teleostei</taxon>
        <taxon>Anguilliformes</taxon>
        <taxon>Anguillidae</taxon>
        <taxon>Anguilla</taxon>
    </lineage>
</organism>
<proteinExistence type="predicted"/>